<name>A0A9N9PAZ8_9GLOM</name>
<evidence type="ECO:0000313" key="1">
    <source>
        <dbReference type="EMBL" id="CAG8803559.1"/>
    </source>
</evidence>
<dbReference type="AlphaFoldDB" id="A0A9N9PAZ8"/>
<proteinExistence type="predicted"/>
<dbReference type="EMBL" id="CAJVQA010032749">
    <property type="protein sequence ID" value="CAG8803559.1"/>
    <property type="molecule type" value="Genomic_DNA"/>
</dbReference>
<evidence type="ECO:0000313" key="2">
    <source>
        <dbReference type="Proteomes" id="UP000789759"/>
    </source>
</evidence>
<gene>
    <name evidence="1" type="ORF">CPELLU_LOCUS17916</name>
</gene>
<feature type="non-terminal residue" evidence="1">
    <location>
        <position position="1"/>
    </location>
</feature>
<keyword evidence="2" id="KW-1185">Reference proteome</keyword>
<comment type="caution">
    <text evidence="1">The sequence shown here is derived from an EMBL/GenBank/DDBJ whole genome shotgun (WGS) entry which is preliminary data.</text>
</comment>
<dbReference type="Proteomes" id="UP000789759">
    <property type="component" value="Unassembled WGS sequence"/>
</dbReference>
<organism evidence="1 2">
    <name type="scientific">Cetraspora pellucida</name>
    <dbReference type="NCBI Taxonomy" id="1433469"/>
    <lineage>
        <taxon>Eukaryota</taxon>
        <taxon>Fungi</taxon>
        <taxon>Fungi incertae sedis</taxon>
        <taxon>Mucoromycota</taxon>
        <taxon>Glomeromycotina</taxon>
        <taxon>Glomeromycetes</taxon>
        <taxon>Diversisporales</taxon>
        <taxon>Gigasporaceae</taxon>
        <taxon>Cetraspora</taxon>
    </lineage>
</organism>
<sequence length="55" mass="6323">FEDDLEEIDLDLAKLSKELECEPLLKYLHFNSCKQECDPISGIRDKPFYCSRGAG</sequence>
<reference evidence="1" key="1">
    <citation type="submission" date="2021-06" db="EMBL/GenBank/DDBJ databases">
        <authorList>
            <person name="Kallberg Y."/>
            <person name="Tangrot J."/>
            <person name="Rosling A."/>
        </authorList>
    </citation>
    <scope>NUCLEOTIDE SEQUENCE</scope>
    <source>
        <strain evidence="1">FL966</strain>
    </source>
</reference>
<accession>A0A9N9PAZ8</accession>
<protein>
    <submittedName>
        <fullName evidence="1">14940_t:CDS:1</fullName>
    </submittedName>
</protein>